<reference evidence="6" key="1">
    <citation type="journal article" date="2019" name="Int. J. Syst. Evol. Microbiol.">
        <title>The Global Catalogue of Microorganisms (GCM) 10K type strain sequencing project: providing services to taxonomists for standard genome sequencing and annotation.</title>
        <authorList>
            <consortium name="The Broad Institute Genomics Platform"/>
            <consortium name="The Broad Institute Genome Sequencing Center for Infectious Disease"/>
            <person name="Wu L."/>
            <person name="Ma J."/>
        </authorList>
    </citation>
    <scope>NUCLEOTIDE SEQUENCE [LARGE SCALE GENOMIC DNA]</scope>
    <source>
        <strain evidence="6">JCM 18304</strain>
    </source>
</reference>
<evidence type="ECO:0000256" key="2">
    <source>
        <dbReference type="ARBA" id="ARBA00023125"/>
    </source>
</evidence>
<accession>A0ABP9SAM9</accession>
<dbReference type="SUPFAM" id="SSF46785">
    <property type="entry name" value="Winged helix' DNA-binding domain"/>
    <property type="match status" value="1"/>
</dbReference>
<evidence type="ECO:0000256" key="1">
    <source>
        <dbReference type="ARBA" id="ARBA00023015"/>
    </source>
</evidence>
<evidence type="ECO:0000259" key="4">
    <source>
        <dbReference type="PROSITE" id="PS50949"/>
    </source>
</evidence>
<dbReference type="PRINTS" id="PR00035">
    <property type="entry name" value="HTHGNTR"/>
</dbReference>
<dbReference type="InterPro" id="IPR036390">
    <property type="entry name" value="WH_DNA-bd_sf"/>
</dbReference>
<keyword evidence="3" id="KW-0804">Transcription</keyword>
<keyword evidence="1" id="KW-0805">Transcription regulation</keyword>
<dbReference type="Gene3D" id="1.10.10.10">
    <property type="entry name" value="Winged helix-like DNA-binding domain superfamily/Winged helix DNA-binding domain"/>
    <property type="match status" value="1"/>
</dbReference>
<dbReference type="Pfam" id="PF00392">
    <property type="entry name" value="GntR"/>
    <property type="match status" value="1"/>
</dbReference>
<dbReference type="SMART" id="SM00345">
    <property type="entry name" value="HTH_GNTR"/>
    <property type="match status" value="1"/>
</dbReference>
<dbReference type="CDD" id="cd07377">
    <property type="entry name" value="WHTH_GntR"/>
    <property type="match status" value="1"/>
</dbReference>
<evidence type="ECO:0000313" key="5">
    <source>
        <dbReference type="EMBL" id="GAA5192835.1"/>
    </source>
</evidence>
<dbReference type="PANTHER" id="PTHR44846">
    <property type="entry name" value="MANNOSYL-D-GLYCERATE TRANSPORT/METABOLISM SYSTEM REPRESSOR MNGR-RELATED"/>
    <property type="match status" value="1"/>
</dbReference>
<keyword evidence="2" id="KW-0238">DNA-binding</keyword>
<protein>
    <recommendedName>
        <fullName evidence="4">HTH gntR-type domain-containing protein</fullName>
    </recommendedName>
</protein>
<dbReference type="InterPro" id="IPR036388">
    <property type="entry name" value="WH-like_DNA-bd_sf"/>
</dbReference>
<sequence length="119" mass="12517">MVMPMTDSVRAWRVLFEDLCRLIRSGRLVPGDRLPSETALIAQTGLSRTTVRQAIGQLRSVGLVSTLAPKGTFVLGTPDPVRLMAGESVTAEAALTLTRADGSTALLPAGTPIVCAATR</sequence>
<gene>
    <name evidence="5" type="ORF">GCM10023322_53280</name>
</gene>
<dbReference type="PROSITE" id="PS50949">
    <property type="entry name" value="HTH_GNTR"/>
    <property type="match status" value="1"/>
</dbReference>
<dbReference type="Proteomes" id="UP001501570">
    <property type="component" value="Unassembled WGS sequence"/>
</dbReference>
<dbReference type="EMBL" id="BAABJQ010000018">
    <property type="protein sequence ID" value="GAA5192835.1"/>
    <property type="molecule type" value="Genomic_DNA"/>
</dbReference>
<keyword evidence="6" id="KW-1185">Reference proteome</keyword>
<dbReference type="PANTHER" id="PTHR44846:SF1">
    <property type="entry name" value="MANNOSYL-D-GLYCERATE TRANSPORT_METABOLISM SYSTEM REPRESSOR MNGR-RELATED"/>
    <property type="match status" value="1"/>
</dbReference>
<organism evidence="5 6">
    <name type="scientific">Rugosimonospora acidiphila</name>
    <dbReference type="NCBI Taxonomy" id="556531"/>
    <lineage>
        <taxon>Bacteria</taxon>
        <taxon>Bacillati</taxon>
        <taxon>Actinomycetota</taxon>
        <taxon>Actinomycetes</taxon>
        <taxon>Micromonosporales</taxon>
        <taxon>Micromonosporaceae</taxon>
        <taxon>Rugosimonospora</taxon>
    </lineage>
</organism>
<feature type="domain" description="HTH gntR-type" evidence="4">
    <location>
        <begin position="9"/>
        <end position="77"/>
    </location>
</feature>
<proteinExistence type="predicted"/>
<name>A0ABP9SAM9_9ACTN</name>
<dbReference type="InterPro" id="IPR050679">
    <property type="entry name" value="Bact_HTH_transcr_reg"/>
</dbReference>
<comment type="caution">
    <text evidence="5">The sequence shown here is derived from an EMBL/GenBank/DDBJ whole genome shotgun (WGS) entry which is preliminary data.</text>
</comment>
<evidence type="ECO:0000256" key="3">
    <source>
        <dbReference type="ARBA" id="ARBA00023163"/>
    </source>
</evidence>
<dbReference type="InterPro" id="IPR000524">
    <property type="entry name" value="Tscrpt_reg_HTH_GntR"/>
</dbReference>
<evidence type="ECO:0000313" key="6">
    <source>
        <dbReference type="Proteomes" id="UP001501570"/>
    </source>
</evidence>